<evidence type="ECO:0000256" key="10">
    <source>
        <dbReference type="ARBA" id="ARBA00022840"/>
    </source>
</evidence>
<evidence type="ECO:0000313" key="18">
    <source>
        <dbReference type="Proteomes" id="UP000332487"/>
    </source>
</evidence>
<dbReference type="PANTHER" id="PTHR11586">
    <property type="entry name" value="TRNA-AMINOACYLATION COFACTOR ARC1 FAMILY MEMBER"/>
    <property type="match status" value="1"/>
</dbReference>
<dbReference type="Pfam" id="PF01588">
    <property type="entry name" value="tRNA_bind"/>
    <property type="match status" value="1"/>
</dbReference>
<dbReference type="GO" id="GO:0006412">
    <property type="term" value="P:translation"/>
    <property type="evidence" value="ECO:0007669"/>
    <property type="project" value="UniProtKB-KW"/>
</dbReference>
<keyword evidence="8" id="KW-0436">Ligase</keyword>
<comment type="function">
    <text evidence="1">Is required not only for elongation of protein synthesis but also for the initiation of all mRNA translation through initiator tRNA(fMet) aminoacylation.</text>
</comment>
<evidence type="ECO:0000256" key="2">
    <source>
        <dbReference type="ARBA" id="ARBA00004496"/>
    </source>
</evidence>
<evidence type="ECO:0000256" key="5">
    <source>
        <dbReference type="ARBA" id="ARBA00018753"/>
    </source>
</evidence>
<proteinExistence type="predicted"/>
<dbReference type="InterPro" id="IPR002547">
    <property type="entry name" value="tRNA-bd_dom"/>
</dbReference>
<evidence type="ECO:0000256" key="15">
    <source>
        <dbReference type="ARBA" id="ARBA00047364"/>
    </source>
</evidence>
<keyword evidence="18" id="KW-1185">Reference proteome</keyword>
<reference evidence="17 18" key="2">
    <citation type="journal article" date="2010" name="Proc. Natl. Acad. Sci. U.S.A.">
        <title>Enigmatic, ultrasmall, uncultivated Archaea.</title>
        <authorList>
            <person name="Baker B.J."/>
            <person name="Comolli L.R."/>
            <person name="Dick G.J."/>
            <person name="Hauser L.J."/>
            <person name="Hyatt D."/>
            <person name="Dill B.D."/>
            <person name="Land M.L."/>
            <person name="Verberkmoes N.C."/>
            <person name="Hettich R.L."/>
            <person name="Banfield J.F."/>
        </authorList>
    </citation>
    <scope>NUCLEOTIDE SEQUENCE [LARGE SCALE GENOMIC DNA]</scope>
    <source>
        <strain evidence="17">ARMAN-2</strain>
    </source>
</reference>
<evidence type="ECO:0000256" key="4">
    <source>
        <dbReference type="ARBA" id="ARBA00012838"/>
    </source>
</evidence>
<reference evidence="17 18" key="1">
    <citation type="journal article" date="2009" name="Genome Biol.">
        <title>Community-wide analysis of microbial genome sequence signatures.</title>
        <authorList>
            <person name="Dick G.J."/>
            <person name="Andersson A.F."/>
            <person name="Baker B.J."/>
            <person name="Simmons S.L."/>
            <person name="Thomas B.C."/>
            <person name="Yelton A.P."/>
            <person name="Banfield J.F."/>
        </authorList>
    </citation>
    <scope>NUCLEOTIDE SEQUENCE [LARGE SCALE GENOMIC DNA]</scope>
    <source>
        <strain evidence="17">ARMAN-2</strain>
    </source>
</reference>
<dbReference type="AlphaFoldDB" id="C7DHX1"/>
<gene>
    <name evidence="17" type="ORF">UNLARM2_0661</name>
</gene>
<dbReference type="EMBL" id="GG697240">
    <property type="protein sequence ID" value="EET90223.1"/>
    <property type="molecule type" value="Genomic_DNA"/>
</dbReference>
<evidence type="ECO:0000313" key="17">
    <source>
        <dbReference type="EMBL" id="EET90223.1"/>
    </source>
</evidence>
<sequence>MVTIEDFSKIELRIGKIVEVEDLEGAKKPIYAMKVDLGELGIRSIAAGIKDVYSKEQLLGKRVVVVANLDPKRIANFVSEGMVLAAEDESGISLLGPDKELMPGSRVR</sequence>
<evidence type="ECO:0000259" key="16">
    <source>
        <dbReference type="PROSITE" id="PS50886"/>
    </source>
</evidence>
<organism evidence="17 18">
    <name type="scientific">Candidatus Micrarchaeum acidiphilum ARMAN-2</name>
    <dbReference type="NCBI Taxonomy" id="425595"/>
    <lineage>
        <taxon>Archaea</taxon>
        <taxon>Candidatus Micrarchaeota</taxon>
        <taxon>Candidatus Micrarchaeia</taxon>
        <taxon>Candidatus Micrarchaeales</taxon>
        <taxon>Candidatus Micrarchaeaceae</taxon>
        <taxon>Candidatus Micrarchaeum</taxon>
    </lineage>
</organism>
<keyword evidence="9" id="KW-0547">Nucleotide-binding</keyword>
<evidence type="ECO:0000256" key="9">
    <source>
        <dbReference type="ARBA" id="ARBA00022741"/>
    </source>
</evidence>
<evidence type="ECO:0000256" key="7">
    <source>
        <dbReference type="ARBA" id="ARBA00022555"/>
    </source>
</evidence>
<dbReference type="GO" id="GO:0000049">
    <property type="term" value="F:tRNA binding"/>
    <property type="evidence" value="ECO:0007669"/>
    <property type="project" value="UniProtKB-KW"/>
</dbReference>
<evidence type="ECO:0000256" key="1">
    <source>
        <dbReference type="ARBA" id="ARBA00003314"/>
    </source>
</evidence>
<evidence type="ECO:0000256" key="3">
    <source>
        <dbReference type="ARBA" id="ARBA00011738"/>
    </source>
</evidence>
<dbReference type="PANTHER" id="PTHR11586:SF37">
    <property type="entry name" value="TRNA-BINDING DOMAIN-CONTAINING PROTEIN"/>
    <property type="match status" value="1"/>
</dbReference>
<evidence type="ECO:0000256" key="12">
    <source>
        <dbReference type="ARBA" id="ARBA00022917"/>
    </source>
</evidence>
<dbReference type="InterPro" id="IPR012340">
    <property type="entry name" value="NA-bd_OB-fold"/>
</dbReference>
<dbReference type="CDD" id="cd02798">
    <property type="entry name" value="tRNA_bind_CsaA"/>
    <property type="match status" value="1"/>
</dbReference>
<dbReference type="EC" id="6.1.1.10" evidence="4"/>
<keyword evidence="11" id="KW-0694">RNA-binding</keyword>
<dbReference type="NCBIfam" id="NF007494">
    <property type="entry name" value="PRK10089.1-3"/>
    <property type="match status" value="1"/>
</dbReference>
<dbReference type="FunFam" id="2.40.50.140:FF:000042">
    <property type="entry name" value="Methionine--tRNA ligase"/>
    <property type="match status" value="1"/>
</dbReference>
<dbReference type="Proteomes" id="UP000332487">
    <property type="component" value="Unassembled WGS sequence"/>
</dbReference>
<keyword evidence="10" id="KW-0067">ATP-binding</keyword>
<accession>C7DHX1</accession>
<comment type="subcellular location">
    <subcellularLocation>
        <location evidence="2">Cytoplasm</location>
    </subcellularLocation>
</comment>
<evidence type="ECO:0000256" key="14">
    <source>
        <dbReference type="ARBA" id="ARBA00030904"/>
    </source>
</evidence>
<feature type="domain" description="TRNA-binding" evidence="16">
    <location>
        <begin position="6"/>
        <end position="108"/>
    </location>
</feature>
<evidence type="ECO:0000256" key="11">
    <source>
        <dbReference type="ARBA" id="ARBA00022884"/>
    </source>
</evidence>
<comment type="subunit">
    <text evidence="3">Homodimer.</text>
</comment>
<evidence type="ECO:0000256" key="13">
    <source>
        <dbReference type="ARBA" id="ARBA00023146"/>
    </source>
</evidence>
<comment type="catalytic activity">
    <reaction evidence="15">
        <text>tRNA(Met) + L-methionine + ATP = L-methionyl-tRNA(Met) + AMP + diphosphate</text>
        <dbReference type="Rhea" id="RHEA:13481"/>
        <dbReference type="Rhea" id="RHEA-COMP:9667"/>
        <dbReference type="Rhea" id="RHEA-COMP:9698"/>
        <dbReference type="ChEBI" id="CHEBI:30616"/>
        <dbReference type="ChEBI" id="CHEBI:33019"/>
        <dbReference type="ChEBI" id="CHEBI:57844"/>
        <dbReference type="ChEBI" id="CHEBI:78442"/>
        <dbReference type="ChEBI" id="CHEBI:78530"/>
        <dbReference type="ChEBI" id="CHEBI:456215"/>
        <dbReference type="EC" id="6.1.1.10"/>
    </reaction>
</comment>
<dbReference type="GO" id="GO:0004825">
    <property type="term" value="F:methionine-tRNA ligase activity"/>
    <property type="evidence" value="ECO:0007669"/>
    <property type="project" value="UniProtKB-EC"/>
</dbReference>
<keyword evidence="12" id="KW-0648">Protein biosynthesis</keyword>
<keyword evidence="6" id="KW-0963">Cytoplasm</keyword>
<protein>
    <recommendedName>
        <fullName evidence="5">Methionine--tRNA ligase</fullName>
        <ecNumber evidence="4">6.1.1.10</ecNumber>
    </recommendedName>
    <alternativeName>
        <fullName evidence="14">Methionyl-tRNA synthetase</fullName>
    </alternativeName>
</protein>
<name>C7DHX1_MICA2</name>
<dbReference type="GO" id="GO:0005524">
    <property type="term" value="F:ATP binding"/>
    <property type="evidence" value="ECO:0007669"/>
    <property type="project" value="UniProtKB-KW"/>
</dbReference>
<evidence type="ECO:0000256" key="6">
    <source>
        <dbReference type="ARBA" id="ARBA00022490"/>
    </source>
</evidence>
<keyword evidence="13" id="KW-0030">Aminoacyl-tRNA synthetase</keyword>
<dbReference type="InterPro" id="IPR051270">
    <property type="entry name" value="Tyrosine-tRNA_ligase_regulator"/>
</dbReference>
<dbReference type="GO" id="GO:0005737">
    <property type="term" value="C:cytoplasm"/>
    <property type="evidence" value="ECO:0007669"/>
    <property type="project" value="UniProtKB-SubCell"/>
</dbReference>
<dbReference type="PROSITE" id="PS50886">
    <property type="entry name" value="TRBD"/>
    <property type="match status" value="1"/>
</dbReference>
<keyword evidence="7" id="KW-0820">tRNA-binding</keyword>
<dbReference type="SUPFAM" id="SSF50249">
    <property type="entry name" value="Nucleic acid-binding proteins"/>
    <property type="match status" value="1"/>
</dbReference>
<dbReference type="Gene3D" id="2.40.50.140">
    <property type="entry name" value="Nucleic acid-binding proteins"/>
    <property type="match status" value="1"/>
</dbReference>
<evidence type="ECO:0000256" key="8">
    <source>
        <dbReference type="ARBA" id="ARBA00022598"/>
    </source>
</evidence>